<evidence type="ECO:0000313" key="2">
    <source>
        <dbReference type="EMBL" id="KAJ8337298.1"/>
    </source>
</evidence>
<protein>
    <submittedName>
        <fullName evidence="2">Uncharacterized protein</fullName>
    </submittedName>
</protein>
<feature type="compositionally biased region" description="Basic and acidic residues" evidence="1">
    <location>
        <begin position="227"/>
        <end position="253"/>
    </location>
</feature>
<dbReference type="AlphaFoldDB" id="A0A9Q1EEE9"/>
<name>A0A9Q1EEE9_SYNKA</name>
<organism evidence="2 3">
    <name type="scientific">Synaphobranchus kaupii</name>
    <name type="common">Kaup's arrowtooth eel</name>
    <dbReference type="NCBI Taxonomy" id="118154"/>
    <lineage>
        <taxon>Eukaryota</taxon>
        <taxon>Metazoa</taxon>
        <taxon>Chordata</taxon>
        <taxon>Craniata</taxon>
        <taxon>Vertebrata</taxon>
        <taxon>Euteleostomi</taxon>
        <taxon>Actinopterygii</taxon>
        <taxon>Neopterygii</taxon>
        <taxon>Teleostei</taxon>
        <taxon>Anguilliformes</taxon>
        <taxon>Synaphobranchidae</taxon>
        <taxon>Synaphobranchus</taxon>
    </lineage>
</organism>
<comment type="caution">
    <text evidence="2">The sequence shown here is derived from an EMBL/GenBank/DDBJ whole genome shotgun (WGS) entry which is preliminary data.</text>
</comment>
<proteinExistence type="predicted"/>
<evidence type="ECO:0000256" key="1">
    <source>
        <dbReference type="SAM" id="MobiDB-lite"/>
    </source>
</evidence>
<dbReference type="EMBL" id="JAINUF010000019">
    <property type="protein sequence ID" value="KAJ8337298.1"/>
    <property type="molecule type" value="Genomic_DNA"/>
</dbReference>
<feature type="region of interest" description="Disordered" evidence="1">
    <location>
        <begin position="71"/>
        <end position="94"/>
    </location>
</feature>
<feature type="region of interest" description="Disordered" evidence="1">
    <location>
        <begin position="217"/>
        <end position="253"/>
    </location>
</feature>
<dbReference type="Proteomes" id="UP001152622">
    <property type="component" value="Chromosome 19"/>
</dbReference>
<gene>
    <name evidence="2" type="ORF">SKAU_G00385180</name>
</gene>
<sequence>MRFKGEEPAGEITLGVSFISCPPSPAPDHDARSAARATPEIKPPAKALAAPLAQFLGIQLAAAQTNIKRARASVSSPDRTLRRGTAALRQDSTGQQAERRSHFCWCQRGPNLTYYRAPGSQGGGFLSAARASGRLLEDAQLFCYLGSGRPGRTDGRHLPRRGELHRRGRVRKPLVSHYRTSITMATPKVRASHRTRLKIVPHSNKSPLAPREIQQVAADGGAGGTSHSERLLRGSSNEGRRKIFPDRDWNSNR</sequence>
<reference evidence="2" key="1">
    <citation type="journal article" date="2023" name="Science">
        <title>Genome structures resolve the early diversification of teleost fishes.</title>
        <authorList>
            <person name="Parey E."/>
            <person name="Louis A."/>
            <person name="Montfort J."/>
            <person name="Bouchez O."/>
            <person name="Roques C."/>
            <person name="Iampietro C."/>
            <person name="Lluch J."/>
            <person name="Castinel A."/>
            <person name="Donnadieu C."/>
            <person name="Desvignes T."/>
            <person name="Floi Bucao C."/>
            <person name="Jouanno E."/>
            <person name="Wen M."/>
            <person name="Mejri S."/>
            <person name="Dirks R."/>
            <person name="Jansen H."/>
            <person name="Henkel C."/>
            <person name="Chen W.J."/>
            <person name="Zahm M."/>
            <person name="Cabau C."/>
            <person name="Klopp C."/>
            <person name="Thompson A.W."/>
            <person name="Robinson-Rechavi M."/>
            <person name="Braasch I."/>
            <person name="Lecointre G."/>
            <person name="Bobe J."/>
            <person name="Postlethwait J.H."/>
            <person name="Berthelot C."/>
            <person name="Roest Crollius H."/>
            <person name="Guiguen Y."/>
        </authorList>
    </citation>
    <scope>NUCLEOTIDE SEQUENCE</scope>
    <source>
        <strain evidence="2">WJC10195</strain>
    </source>
</reference>
<accession>A0A9Q1EEE9</accession>
<keyword evidence="3" id="KW-1185">Reference proteome</keyword>
<evidence type="ECO:0000313" key="3">
    <source>
        <dbReference type="Proteomes" id="UP001152622"/>
    </source>
</evidence>